<comment type="caution">
    <text evidence="2">The sequence shown here is derived from an EMBL/GenBank/DDBJ whole genome shotgun (WGS) entry which is preliminary data.</text>
</comment>
<evidence type="ECO:0000313" key="3">
    <source>
        <dbReference type="Proteomes" id="UP000528322"/>
    </source>
</evidence>
<evidence type="ECO:0000259" key="1">
    <source>
        <dbReference type="PROSITE" id="PS50076"/>
    </source>
</evidence>
<organism evidence="2 3">
    <name type="scientific">Desulfurispira natronophila</name>
    <dbReference type="NCBI Taxonomy" id="682562"/>
    <lineage>
        <taxon>Bacteria</taxon>
        <taxon>Pseudomonadati</taxon>
        <taxon>Chrysiogenota</taxon>
        <taxon>Chrysiogenia</taxon>
        <taxon>Chrysiogenales</taxon>
        <taxon>Chrysiogenaceae</taxon>
        <taxon>Desulfurispira</taxon>
    </lineage>
</organism>
<reference evidence="2 3" key="1">
    <citation type="submission" date="2020-08" db="EMBL/GenBank/DDBJ databases">
        <title>Genomic Encyclopedia of Type Strains, Phase IV (KMG-IV): sequencing the most valuable type-strain genomes for metagenomic binning, comparative biology and taxonomic classification.</title>
        <authorList>
            <person name="Goeker M."/>
        </authorList>
    </citation>
    <scope>NUCLEOTIDE SEQUENCE [LARGE SCALE GENOMIC DNA]</scope>
    <source>
        <strain evidence="2 3">DSM 22071</strain>
    </source>
</reference>
<dbReference type="SUPFAM" id="SSF46565">
    <property type="entry name" value="Chaperone J-domain"/>
    <property type="match status" value="1"/>
</dbReference>
<dbReference type="Gene3D" id="1.10.287.110">
    <property type="entry name" value="DnaJ domain"/>
    <property type="match status" value="1"/>
</dbReference>
<dbReference type="InterPro" id="IPR001623">
    <property type="entry name" value="DnaJ_domain"/>
</dbReference>
<feature type="domain" description="J" evidence="1">
    <location>
        <begin position="13"/>
        <end position="78"/>
    </location>
</feature>
<name>A0A7W7Y5Z5_9BACT</name>
<dbReference type="PROSITE" id="PS50076">
    <property type="entry name" value="DNAJ_2"/>
    <property type="match status" value="1"/>
</dbReference>
<sequence length="97" mass="11672">MLSDNVTLEDFRIAVDLFSLPGRFTIDRLKGRYRQLSRKHHPDFGGCAQQMAEVNRAYEILLSYVDHYHYQMDEDEFLRQNPSLKYYYQFHQPPPSR</sequence>
<protein>
    <recommendedName>
        <fullName evidence="1">J domain-containing protein</fullName>
    </recommendedName>
</protein>
<dbReference type="RefSeq" id="WP_221270505.1">
    <property type="nucleotide sequence ID" value="NZ_JACHID010000015.1"/>
</dbReference>
<dbReference type="SMART" id="SM00271">
    <property type="entry name" value="DnaJ"/>
    <property type="match status" value="1"/>
</dbReference>
<dbReference type="EMBL" id="JACHID010000015">
    <property type="protein sequence ID" value="MBB5022723.1"/>
    <property type="molecule type" value="Genomic_DNA"/>
</dbReference>
<dbReference type="AlphaFoldDB" id="A0A7W7Y5Z5"/>
<accession>A0A7W7Y5Z5</accession>
<dbReference type="Proteomes" id="UP000528322">
    <property type="component" value="Unassembled WGS sequence"/>
</dbReference>
<dbReference type="CDD" id="cd06257">
    <property type="entry name" value="DnaJ"/>
    <property type="match status" value="1"/>
</dbReference>
<dbReference type="InterPro" id="IPR036869">
    <property type="entry name" value="J_dom_sf"/>
</dbReference>
<keyword evidence="3" id="KW-1185">Reference proteome</keyword>
<evidence type="ECO:0000313" key="2">
    <source>
        <dbReference type="EMBL" id="MBB5022723.1"/>
    </source>
</evidence>
<proteinExistence type="predicted"/>
<gene>
    <name evidence="2" type="ORF">HNR37_002066</name>
</gene>